<dbReference type="Proteomes" id="UP001549139">
    <property type="component" value="Unassembled WGS sequence"/>
</dbReference>
<gene>
    <name evidence="3" type="ORF">HF989_04535</name>
    <name evidence="2" type="ORF">JOF50_001683</name>
</gene>
<evidence type="ECO:0000313" key="4">
    <source>
        <dbReference type="Proteomes" id="UP000554284"/>
    </source>
</evidence>
<sequence length="150" mass="16379">MSALKEQIRTDLKEAMKAKEKERTGTIRMLLAAIQTAETEGSKHEVDDAEIQKIIAREIKKRRESADIYTTNGRADLAETELAEASILEVYQPKQLSDEELATLIDEAIADTGAESMAQMGQVMKAATAKADGRADGKRISEAVKARLGS</sequence>
<feature type="region of interest" description="Disordered" evidence="1">
    <location>
        <begin position="130"/>
        <end position="150"/>
    </location>
</feature>
<dbReference type="Gene3D" id="1.10.1510.10">
    <property type="entry name" value="Uncharacterised protein YqeY/AIM41 PF09424, N-terminal domain"/>
    <property type="match status" value="1"/>
</dbReference>
<accession>A0A7X6REJ1</accession>
<dbReference type="EMBL" id="JAAXPF010000003">
    <property type="protein sequence ID" value="NKY68640.1"/>
    <property type="molecule type" value="Genomic_DNA"/>
</dbReference>
<dbReference type="InterPro" id="IPR003789">
    <property type="entry name" value="Asn/Gln_tRNA_amidoTrase-B-like"/>
</dbReference>
<reference evidence="2 5" key="2">
    <citation type="submission" date="2024-06" db="EMBL/GenBank/DDBJ databases">
        <title>Sequencing the genomes of 1000 actinobacteria strains.</title>
        <authorList>
            <person name="Klenk H.-P."/>
        </authorList>
    </citation>
    <scope>NUCLEOTIDE SEQUENCE [LARGE SCALE GENOMIC DNA]</scope>
    <source>
        <strain evidence="2 5">DSM 44265</strain>
    </source>
</reference>
<dbReference type="Pfam" id="PF09424">
    <property type="entry name" value="YqeY"/>
    <property type="match status" value="1"/>
</dbReference>
<dbReference type="GO" id="GO:0016884">
    <property type="term" value="F:carbon-nitrogen ligase activity, with glutamine as amido-N-donor"/>
    <property type="evidence" value="ECO:0007669"/>
    <property type="project" value="InterPro"/>
</dbReference>
<keyword evidence="5" id="KW-1185">Reference proteome</keyword>
<dbReference type="AlphaFoldDB" id="A0A7X6REJ1"/>
<proteinExistence type="predicted"/>
<dbReference type="EMBL" id="JBEPNZ010000001">
    <property type="protein sequence ID" value="MET3944884.1"/>
    <property type="molecule type" value="Genomic_DNA"/>
</dbReference>
<protein>
    <submittedName>
        <fullName evidence="3">GatB/YqeY domain-containing protein</fullName>
    </submittedName>
    <submittedName>
        <fullName evidence="2">Uncharacterized protein YqeY</fullName>
    </submittedName>
</protein>
<dbReference type="InterPro" id="IPR042184">
    <property type="entry name" value="YqeY/Aim41_N"/>
</dbReference>
<evidence type="ECO:0000313" key="2">
    <source>
        <dbReference type="EMBL" id="MET3944884.1"/>
    </source>
</evidence>
<dbReference type="PANTHER" id="PTHR28055">
    <property type="entry name" value="ALTERED INHERITANCE OF MITOCHONDRIA PROTEIN 41, MITOCHONDRIAL"/>
    <property type="match status" value="1"/>
</dbReference>
<dbReference type="PANTHER" id="PTHR28055:SF1">
    <property type="entry name" value="ALTERED INHERITANCE OF MITOCHONDRIA PROTEIN 41, MITOCHONDRIAL"/>
    <property type="match status" value="1"/>
</dbReference>
<name>A0A7X6REJ1_9CORY</name>
<reference evidence="3 4" key="1">
    <citation type="submission" date="2020-04" db="EMBL/GenBank/DDBJ databases">
        <title>MicrobeNet Type strains.</title>
        <authorList>
            <person name="Nicholson A.C."/>
        </authorList>
    </citation>
    <scope>NUCLEOTIDE SEQUENCE [LARGE SCALE GENOMIC DNA]</scope>
    <source>
        <strain evidence="3 4">ATCC 700355</strain>
    </source>
</reference>
<dbReference type="Gene3D" id="1.10.10.410">
    <property type="match status" value="1"/>
</dbReference>
<dbReference type="SUPFAM" id="SSF89095">
    <property type="entry name" value="GatB/YqeY motif"/>
    <property type="match status" value="1"/>
</dbReference>
<feature type="compositionally biased region" description="Basic and acidic residues" evidence="1">
    <location>
        <begin position="131"/>
        <end position="150"/>
    </location>
</feature>
<dbReference type="InterPro" id="IPR023168">
    <property type="entry name" value="GatB_Yqey_C_2"/>
</dbReference>
<evidence type="ECO:0000256" key="1">
    <source>
        <dbReference type="SAM" id="MobiDB-lite"/>
    </source>
</evidence>
<organism evidence="3 4">
    <name type="scientific">Corynebacterium mucifaciens</name>
    <dbReference type="NCBI Taxonomy" id="57171"/>
    <lineage>
        <taxon>Bacteria</taxon>
        <taxon>Bacillati</taxon>
        <taxon>Actinomycetota</taxon>
        <taxon>Actinomycetes</taxon>
        <taxon>Mycobacteriales</taxon>
        <taxon>Corynebacteriaceae</taxon>
        <taxon>Corynebacterium</taxon>
    </lineage>
</organism>
<evidence type="ECO:0000313" key="3">
    <source>
        <dbReference type="EMBL" id="NKY68640.1"/>
    </source>
</evidence>
<comment type="caution">
    <text evidence="3">The sequence shown here is derived from an EMBL/GenBank/DDBJ whole genome shotgun (WGS) entry which is preliminary data.</text>
</comment>
<dbReference type="Proteomes" id="UP000554284">
    <property type="component" value="Unassembled WGS sequence"/>
</dbReference>
<dbReference type="RefSeq" id="WP_168684264.1">
    <property type="nucleotide sequence ID" value="NZ_JAAXPF010000003.1"/>
</dbReference>
<dbReference type="InterPro" id="IPR019004">
    <property type="entry name" value="YqeY/Aim41"/>
</dbReference>
<evidence type="ECO:0000313" key="5">
    <source>
        <dbReference type="Proteomes" id="UP001549139"/>
    </source>
</evidence>